<keyword evidence="5 7" id="KW-0460">Magnesium</keyword>
<comment type="pathway">
    <text evidence="1 7">Pyrimidine metabolism; UMP biosynthesis via de novo pathway; UMP from orotate: step 1/2.</text>
</comment>
<dbReference type="SUPFAM" id="SSF53271">
    <property type="entry name" value="PRTase-like"/>
    <property type="match status" value="1"/>
</dbReference>
<feature type="binding site" evidence="7">
    <location>
        <position position="157"/>
    </location>
    <ligand>
        <name>orotate</name>
        <dbReference type="ChEBI" id="CHEBI:30839"/>
    </ligand>
</feature>
<protein>
    <recommendedName>
        <fullName evidence="2 7">Orotate phosphoribosyltransferase</fullName>
        <shortName evidence="7">OPRT</shortName>
        <shortName evidence="7">OPRTase</shortName>
        <ecNumber evidence="2 7">2.4.2.10</ecNumber>
    </recommendedName>
</protein>
<sequence length="202" mass="21787">MAVSATHAMTKDQVLEEFTACGALMNGHFILSSGLRSDTYLNKSIVSMYPDRTARLCAALALKAHEELGDAIDYVISPAMGGIIYGYETARSLELPFMYTERVNGQFELRRGFQIEGNGRVLIVEDIISTGLSARECVEAVKRHGGTPLAVACLIDRSGGKANVGLPILPLAELDVPAYRSDQLPDHLKNVPPVKPGSRGLS</sequence>
<comment type="caution">
    <text evidence="7">Lacks conserved residue(s) required for the propagation of feature annotation.</text>
</comment>
<dbReference type="GO" id="GO:0000287">
    <property type="term" value="F:magnesium ion binding"/>
    <property type="evidence" value="ECO:0007669"/>
    <property type="project" value="UniProtKB-UniRule"/>
</dbReference>
<dbReference type="HAMAP" id="MF_01208">
    <property type="entry name" value="PyrE"/>
    <property type="match status" value="1"/>
</dbReference>
<dbReference type="GO" id="GO:0019856">
    <property type="term" value="P:pyrimidine nucleobase biosynthetic process"/>
    <property type="evidence" value="ECO:0007669"/>
    <property type="project" value="InterPro"/>
</dbReference>
<dbReference type="EMBL" id="BMGH01000001">
    <property type="protein sequence ID" value="GGD02880.1"/>
    <property type="molecule type" value="Genomic_DNA"/>
</dbReference>
<organism evidence="9 10">
    <name type="scientific">Aquisalinus flavus</name>
    <dbReference type="NCBI Taxonomy" id="1526572"/>
    <lineage>
        <taxon>Bacteria</taxon>
        <taxon>Pseudomonadati</taxon>
        <taxon>Pseudomonadota</taxon>
        <taxon>Alphaproteobacteria</taxon>
        <taxon>Parvularculales</taxon>
        <taxon>Parvularculaceae</taxon>
        <taxon>Aquisalinus</taxon>
    </lineage>
</organism>
<dbReference type="PANTHER" id="PTHR19278:SF9">
    <property type="entry name" value="URIDINE 5'-MONOPHOSPHATE SYNTHASE"/>
    <property type="match status" value="1"/>
</dbReference>
<evidence type="ECO:0000313" key="9">
    <source>
        <dbReference type="EMBL" id="GGD02880.1"/>
    </source>
</evidence>
<evidence type="ECO:0000256" key="2">
    <source>
        <dbReference type="ARBA" id="ARBA00011971"/>
    </source>
</evidence>
<comment type="catalytic activity">
    <reaction evidence="7">
        <text>orotidine 5'-phosphate + diphosphate = orotate + 5-phospho-alpha-D-ribose 1-diphosphate</text>
        <dbReference type="Rhea" id="RHEA:10380"/>
        <dbReference type="ChEBI" id="CHEBI:30839"/>
        <dbReference type="ChEBI" id="CHEBI:33019"/>
        <dbReference type="ChEBI" id="CHEBI:57538"/>
        <dbReference type="ChEBI" id="CHEBI:58017"/>
        <dbReference type="EC" id="2.4.2.10"/>
    </reaction>
</comment>
<dbReference type="Gene3D" id="3.40.50.2020">
    <property type="match status" value="1"/>
</dbReference>
<feature type="binding site" evidence="7">
    <location>
        <position position="129"/>
    </location>
    <ligand>
        <name>orotate</name>
        <dbReference type="ChEBI" id="CHEBI:30839"/>
    </ligand>
</feature>
<comment type="similarity">
    <text evidence="7">Belongs to the purine/pyrimidine phosphoribosyltransferase family. PyrE subfamily.</text>
</comment>
<reference evidence="9" key="2">
    <citation type="submission" date="2020-09" db="EMBL/GenBank/DDBJ databases">
        <authorList>
            <person name="Sun Q."/>
            <person name="Zhou Y."/>
        </authorList>
    </citation>
    <scope>NUCLEOTIDE SEQUENCE</scope>
    <source>
        <strain evidence="9">CGMCC 1.12921</strain>
    </source>
</reference>
<evidence type="ECO:0000256" key="6">
    <source>
        <dbReference type="ARBA" id="ARBA00022975"/>
    </source>
</evidence>
<dbReference type="PANTHER" id="PTHR19278">
    <property type="entry name" value="OROTATE PHOSPHORIBOSYLTRANSFERASE"/>
    <property type="match status" value="1"/>
</dbReference>
<dbReference type="NCBIfam" id="TIGR01367">
    <property type="entry name" value="pyrE_Therm"/>
    <property type="match status" value="1"/>
</dbReference>
<feature type="domain" description="Phosphoribosyltransferase" evidence="8">
    <location>
        <begin position="53"/>
        <end position="161"/>
    </location>
</feature>
<dbReference type="UniPathway" id="UPA00070">
    <property type="reaction ID" value="UER00119"/>
</dbReference>
<gene>
    <name evidence="7 9" type="primary">pyrE</name>
    <name evidence="9" type="ORF">GCM10011342_09830</name>
</gene>
<evidence type="ECO:0000256" key="7">
    <source>
        <dbReference type="HAMAP-Rule" id="MF_01208"/>
    </source>
</evidence>
<name>A0A8J2V6C1_9PROT</name>
<evidence type="ECO:0000313" key="10">
    <source>
        <dbReference type="Proteomes" id="UP000613582"/>
    </source>
</evidence>
<dbReference type="CDD" id="cd06223">
    <property type="entry name" value="PRTases_typeI"/>
    <property type="match status" value="1"/>
</dbReference>
<comment type="cofactor">
    <cofactor evidence="7">
        <name>Mg(2+)</name>
        <dbReference type="ChEBI" id="CHEBI:18420"/>
    </cofactor>
</comment>
<dbReference type="InterPro" id="IPR000836">
    <property type="entry name" value="PRTase_dom"/>
</dbReference>
<dbReference type="AlphaFoldDB" id="A0A8J2V6C1"/>
<dbReference type="Pfam" id="PF00156">
    <property type="entry name" value="Pribosyltran"/>
    <property type="match status" value="1"/>
</dbReference>
<proteinExistence type="inferred from homology"/>
<comment type="function">
    <text evidence="7">Catalyzes the transfer of a ribosyl phosphate group from 5-phosphoribose 1-diphosphate to orotate, leading to the formation of orotidine monophosphate (OMP).</text>
</comment>
<accession>A0A8J2V6C1</accession>
<evidence type="ECO:0000256" key="4">
    <source>
        <dbReference type="ARBA" id="ARBA00022679"/>
    </source>
</evidence>
<keyword evidence="6 7" id="KW-0665">Pyrimidine biosynthesis</keyword>
<dbReference type="GO" id="GO:0044205">
    <property type="term" value="P:'de novo' UMP biosynthetic process"/>
    <property type="evidence" value="ECO:0007669"/>
    <property type="project" value="UniProtKB-UniRule"/>
</dbReference>
<dbReference type="GO" id="GO:0004588">
    <property type="term" value="F:orotate phosphoribosyltransferase activity"/>
    <property type="evidence" value="ECO:0007669"/>
    <property type="project" value="UniProtKB-UniRule"/>
</dbReference>
<keyword evidence="4 7" id="KW-0808">Transferase</keyword>
<evidence type="ECO:0000256" key="3">
    <source>
        <dbReference type="ARBA" id="ARBA00022676"/>
    </source>
</evidence>
<dbReference type="EC" id="2.4.2.10" evidence="2 7"/>
<comment type="subunit">
    <text evidence="7">Homodimer.</text>
</comment>
<evidence type="ECO:0000256" key="1">
    <source>
        <dbReference type="ARBA" id="ARBA00004889"/>
    </source>
</evidence>
<evidence type="ECO:0000256" key="5">
    <source>
        <dbReference type="ARBA" id="ARBA00022842"/>
    </source>
</evidence>
<comment type="caution">
    <text evidence="9">The sequence shown here is derived from an EMBL/GenBank/DDBJ whole genome shotgun (WGS) entry which is preliminary data.</text>
</comment>
<reference evidence="9" key="1">
    <citation type="journal article" date="2014" name="Int. J. Syst. Evol. Microbiol.">
        <title>Complete genome sequence of Corynebacterium casei LMG S-19264T (=DSM 44701T), isolated from a smear-ripened cheese.</title>
        <authorList>
            <consortium name="US DOE Joint Genome Institute (JGI-PGF)"/>
            <person name="Walter F."/>
            <person name="Albersmeier A."/>
            <person name="Kalinowski J."/>
            <person name="Ruckert C."/>
        </authorList>
    </citation>
    <scope>NUCLEOTIDE SEQUENCE</scope>
    <source>
        <strain evidence="9">CGMCC 1.12921</strain>
    </source>
</reference>
<dbReference type="InterPro" id="IPR006273">
    <property type="entry name" value="Orotate_PRibTrfase_bac"/>
</dbReference>
<keyword evidence="10" id="KW-1185">Reference proteome</keyword>
<evidence type="ECO:0000259" key="8">
    <source>
        <dbReference type="Pfam" id="PF00156"/>
    </source>
</evidence>
<dbReference type="InterPro" id="IPR029057">
    <property type="entry name" value="PRTase-like"/>
</dbReference>
<keyword evidence="3 7" id="KW-0328">Glycosyltransferase</keyword>
<dbReference type="Proteomes" id="UP000613582">
    <property type="component" value="Unassembled WGS sequence"/>
</dbReference>
<feature type="binding site" description="in other chain" evidence="7">
    <location>
        <begin position="125"/>
        <end position="133"/>
    </location>
    <ligand>
        <name>5-phospho-alpha-D-ribose 1-diphosphate</name>
        <dbReference type="ChEBI" id="CHEBI:58017"/>
        <note>ligand shared between dimeric partners</note>
    </ligand>
</feature>
<dbReference type="InterPro" id="IPR023031">
    <property type="entry name" value="OPRT"/>
</dbReference>